<evidence type="ECO:0000313" key="15">
    <source>
        <dbReference type="Proteomes" id="UP000694865"/>
    </source>
</evidence>
<proteinExistence type="inferred from homology"/>
<comment type="subcellular location">
    <subcellularLocation>
        <location evidence="1">Membrane</location>
    </subcellularLocation>
</comment>
<evidence type="ECO:0000256" key="1">
    <source>
        <dbReference type="ARBA" id="ARBA00004370"/>
    </source>
</evidence>
<dbReference type="InterPro" id="IPR036640">
    <property type="entry name" value="ABC1_TM_sf"/>
</dbReference>
<feature type="transmembrane region" description="Helical" evidence="12">
    <location>
        <begin position="1140"/>
        <end position="1158"/>
    </location>
</feature>
<dbReference type="SMART" id="SM00382">
    <property type="entry name" value="AAA"/>
    <property type="match status" value="2"/>
</dbReference>
<organism evidence="15 16">
    <name type="scientific">Saccoglossus kowalevskii</name>
    <name type="common">Acorn worm</name>
    <dbReference type="NCBI Taxonomy" id="10224"/>
    <lineage>
        <taxon>Eukaryota</taxon>
        <taxon>Metazoa</taxon>
        <taxon>Hemichordata</taxon>
        <taxon>Enteropneusta</taxon>
        <taxon>Harrimaniidae</taxon>
        <taxon>Saccoglossus</taxon>
    </lineage>
</organism>
<dbReference type="InterPro" id="IPR003439">
    <property type="entry name" value="ABC_transporter-like_ATP-bd"/>
</dbReference>
<evidence type="ECO:0000256" key="8">
    <source>
        <dbReference type="ARBA" id="ARBA00022989"/>
    </source>
</evidence>
<dbReference type="InterPro" id="IPR011527">
    <property type="entry name" value="ABC1_TM_dom"/>
</dbReference>
<feature type="domain" description="ABC transmembrane type-1" evidence="14">
    <location>
        <begin position="304"/>
        <end position="605"/>
    </location>
</feature>
<feature type="transmembrane region" description="Helical" evidence="12">
    <location>
        <begin position="428"/>
        <end position="449"/>
    </location>
</feature>
<evidence type="ECO:0000256" key="5">
    <source>
        <dbReference type="ARBA" id="ARBA00022737"/>
    </source>
</evidence>
<evidence type="ECO:0000256" key="12">
    <source>
        <dbReference type="SAM" id="Phobius"/>
    </source>
</evidence>
<feature type="transmembrane region" description="Helical" evidence="12">
    <location>
        <begin position="143"/>
        <end position="162"/>
    </location>
</feature>
<evidence type="ECO:0000256" key="3">
    <source>
        <dbReference type="ARBA" id="ARBA00022448"/>
    </source>
</evidence>
<protein>
    <submittedName>
        <fullName evidence="16">ATP-binding cassette sub-family C member 9-like</fullName>
    </submittedName>
</protein>
<feature type="transmembrane region" description="Helical" evidence="12">
    <location>
        <begin position="174"/>
        <end position="198"/>
    </location>
</feature>
<dbReference type="SUPFAM" id="SSF90123">
    <property type="entry name" value="ABC transporter transmembrane region"/>
    <property type="match status" value="2"/>
</dbReference>
<keyword evidence="8 12" id="KW-1133">Transmembrane helix</keyword>
<dbReference type="InterPro" id="IPR003593">
    <property type="entry name" value="AAA+_ATPase"/>
</dbReference>
<accession>A0ABM0LTW8</accession>
<feature type="transmembrane region" description="Helical" evidence="12">
    <location>
        <begin position="1164"/>
        <end position="1184"/>
    </location>
</feature>
<evidence type="ECO:0000256" key="4">
    <source>
        <dbReference type="ARBA" id="ARBA00022692"/>
    </source>
</evidence>
<keyword evidence="5" id="KW-0677">Repeat</keyword>
<evidence type="ECO:0000256" key="11">
    <source>
        <dbReference type="ARBA" id="ARBA00023180"/>
    </source>
</evidence>
<keyword evidence="11" id="KW-0325">Glycoprotein</keyword>
<evidence type="ECO:0000259" key="13">
    <source>
        <dbReference type="PROSITE" id="PS50893"/>
    </source>
</evidence>
<dbReference type="InterPro" id="IPR000388">
    <property type="entry name" value="ABCC8/9"/>
</dbReference>
<sequence length="1587" mass="179857">MDDEGDASGEWAQWFCGKQSAENDAGWNHQNTCTVDLINASIHLGFLILAALILLVCTCSTRLRRCRSKTLITLPYHDVRYILAVVFSFVFLCSLGEGILTDLTRNTATEPHLYVPQALACVNGIICLVYYHHLECWDLPRLALLLLIFWISAVIGESLKLYSAIEQQLSSDHLRWYTISASILLYGCYAIIEICFILSQPCCAGRKPPDIPRDLRKKSMLYHHRYVNLFSRYLYWWISWLLRQGYKHPIEKSHLGCLPDEHRTRYQYELFKRAYEVEETRAAIHNTTPSMWRAYFGAYGRPMIISGILKLLGDLFILVGPVAIGGIVTYAANYESGEDGAHQVETPYVTISEFFSNGFVLVAVMFLSTVYYSIYYQTHFYICTIESMHVRTAIQAFVYEKSLRLSSWTMTGGDMTVGQITNHMSTDAINVLGMFQFIHFLWTSIIQIIVILVLLYFVLGVAALLGALTLILISPIQLKIGTIMTRIHENVLIYTDDRLKKSNELLHGIKLLKLYGWEELFCSAIEVVRKNEIVQVMKEGMYMAMTWCLTDVAPLLVTLVSYAAYYPWLSDTPLTPDIAFASLALFQSLIIPFFMVPIALGYFVNGLVSTNRLEIFFAAAEIEEKDDGRQQELVNDDDNDSDEEWYINQGRNGGAYKKKYFRENIKQSAVEETSMKKEESTDKTKLLRQEKPTLYGTMNKTIFPGHDTAVHSIPLDDHLAIQVKGGYFAWDPEDDSAILSDIDLDIHKGKLTMIVGTVGTGKSSILSAMLGEMTTISGTVQFNGNHGNISYCSQKAWLQNATLRDNILFGEQYNNDKYQSVLSACALHPDIDILPAGDLTEIGEKGINLSGGQKQRVSVARAIYSNTDIVILDDPLSALDVHVGRQLFMEGIIDLLIDNKRTVILVTHQLQYLQYADKIVVMDNGKIHRQGEIDKIAKEDPELYKQWRETVQLLSESESETEDDTTVQEREELKKQISVIEDEKLEEDGKLIEEEERERGSISLAIYMVYSKAVKIPYALLAIALNAISIVIMAITNFWLSEWSEAGYDVANKTETDIKDDNVYYLGVYTLFTFISAATLLLVCITSTVFTILAAKRIHHSLLRNIIHAPMRFFDTTPIGRILNRFSSDTQIIDQRLWQTIYYVVQSYLWVLVAIVVNTIVTPFYILFIIPITIVYFLLQTFFIRTSRELQRIDSITKSPVFAHFSETLTGLSTVRAYRIQKQLRRRIIAKIDDNNIAFLFMKTINIWLGIRLDFIGSLMVLLVGLIALVTVALGSIQSSWVGLTLTYALAAATNMNWMVRQTADMEMQMNAVERVNHYTHLDTEDYEGNYYIVFNPRHDWPDKGEVKLENVCVRYATTLDPVLNNITLHFRAGEKIGICGRTGSGKSSLTLALFRMIDTFQGRIMIDGLDISHVPLLTLRNRLAIIPQDPVLFTGSIRFNLDPEKTRTDDELWAALEIAQLKTLVSELDNQLDSLVTEGGENFSVGQRQLFCLARAFLRKARVLVMDEATASIDMQTDAILQSVVSTAFADRTVITIAHRISSILDADTVLVLSDGNVVEYDTPKMLLDKEDSMFSSLVKGNYDQD</sequence>
<gene>
    <name evidence="16" type="primary">LOC102808359</name>
</gene>
<keyword evidence="10" id="KW-0675">Receptor</keyword>
<dbReference type="Pfam" id="PF00005">
    <property type="entry name" value="ABC_tran"/>
    <property type="match status" value="2"/>
</dbReference>
<feature type="transmembrane region" description="Helical" evidence="12">
    <location>
        <begin position="1018"/>
        <end position="1040"/>
    </location>
</feature>
<feature type="transmembrane region" description="Helical" evidence="12">
    <location>
        <begin position="81"/>
        <end position="101"/>
    </location>
</feature>
<dbReference type="InterPro" id="IPR027417">
    <property type="entry name" value="P-loop_NTPase"/>
</dbReference>
<dbReference type="PROSITE" id="PS50893">
    <property type="entry name" value="ABC_TRANSPORTER_2"/>
    <property type="match status" value="2"/>
</dbReference>
<dbReference type="PANTHER" id="PTHR24223:SF461">
    <property type="entry name" value="ATP-BINDING CASSETTE SUB-FAMILY C MEMBER SUR"/>
    <property type="match status" value="1"/>
</dbReference>
<evidence type="ECO:0000256" key="6">
    <source>
        <dbReference type="ARBA" id="ARBA00022741"/>
    </source>
</evidence>
<feature type="domain" description="ABC transporter" evidence="13">
    <location>
        <begin position="721"/>
        <end position="949"/>
    </location>
</feature>
<evidence type="ECO:0000256" key="9">
    <source>
        <dbReference type="ARBA" id="ARBA00023136"/>
    </source>
</evidence>
<dbReference type="Proteomes" id="UP000694865">
    <property type="component" value="Unplaced"/>
</dbReference>
<feature type="transmembrane region" description="Helical" evidence="12">
    <location>
        <begin position="113"/>
        <end position="131"/>
    </location>
</feature>
<dbReference type="CDD" id="cd03244">
    <property type="entry name" value="ABCC_MRP_domain2"/>
    <property type="match status" value="1"/>
</dbReference>
<reference evidence="16" key="1">
    <citation type="submission" date="2025-08" db="UniProtKB">
        <authorList>
            <consortium name="RefSeq"/>
        </authorList>
    </citation>
    <scope>IDENTIFICATION</scope>
    <source>
        <tissue evidence="16">Testes</tissue>
    </source>
</reference>
<dbReference type="Gene3D" id="1.20.1560.10">
    <property type="entry name" value="ABC transporter type 1, transmembrane domain"/>
    <property type="match status" value="2"/>
</dbReference>
<evidence type="ECO:0000256" key="7">
    <source>
        <dbReference type="ARBA" id="ARBA00022840"/>
    </source>
</evidence>
<keyword evidence="3" id="KW-0813">Transport</keyword>
<evidence type="ECO:0000259" key="14">
    <source>
        <dbReference type="PROSITE" id="PS50929"/>
    </source>
</evidence>
<keyword evidence="15" id="KW-1185">Reference proteome</keyword>
<evidence type="ECO:0000256" key="10">
    <source>
        <dbReference type="ARBA" id="ARBA00023170"/>
    </source>
</evidence>
<keyword evidence="6" id="KW-0547">Nucleotide-binding</keyword>
<dbReference type="PROSITE" id="PS50929">
    <property type="entry name" value="ABC_TM1F"/>
    <property type="match status" value="2"/>
</dbReference>
<feature type="transmembrane region" description="Helical" evidence="12">
    <location>
        <begin position="311"/>
        <end position="334"/>
    </location>
</feature>
<evidence type="ECO:0000256" key="2">
    <source>
        <dbReference type="ARBA" id="ARBA00009726"/>
    </source>
</evidence>
<keyword evidence="7" id="KW-0067">ATP-binding</keyword>
<dbReference type="PANTHER" id="PTHR24223">
    <property type="entry name" value="ATP-BINDING CASSETTE SUB-FAMILY C"/>
    <property type="match status" value="1"/>
</dbReference>
<name>A0ABM0LTW8_SACKO</name>
<feature type="transmembrane region" description="Helical" evidence="12">
    <location>
        <begin position="1069"/>
        <end position="1095"/>
    </location>
</feature>
<keyword evidence="4 12" id="KW-0812">Transmembrane</keyword>
<feature type="transmembrane region" description="Helical" evidence="12">
    <location>
        <begin position="37"/>
        <end position="60"/>
    </location>
</feature>
<feature type="domain" description="ABC transmembrane type-1" evidence="14">
    <location>
        <begin position="1020"/>
        <end position="1308"/>
    </location>
</feature>
<dbReference type="CDD" id="cd03250">
    <property type="entry name" value="ABCC_MRP_domain1"/>
    <property type="match status" value="1"/>
</dbReference>
<dbReference type="PROSITE" id="PS00211">
    <property type="entry name" value="ABC_TRANSPORTER_1"/>
    <property type="match status" value="2"/>
</dbReference>
<feature type="transmembrane region" description="Helical" evidence="12">
    <location>
        <begin position="544"/>
        <end position="566"/>
    </location>
</feature>
<dbReference type="Pfam" id="PF00664">
    <property type="entry name" value="ABC_membrane"/>
    <property type="match status" value="2"/>
</dbReference>
<dbReference type="SUPFAM" id="SSF52540">
    <property type="entry name" value="P-loop containing nucleoside triphosphate hydrolases"/>
    <property type="match status" value="2"/>
</dbReference>
<dbReference type="InterPro" id="IPR017871">
    <property type="entry name" value="ABC_transporter-like_CS"/>
</dbReference>
<dbReference type="GeneID" id="102808359"/>
<feature type="transmembrane region" description="Helical" evidence="12">
    <location>
        <begin position="578"/>
        <end position="604"/>
    </location>
</feature>
<feature type="transmembrane region" description="Helical" evidence="12">
    <location>
        <begin position="354"/>
        <end position="374"/>
    </location>
</feature>
<keyword evidence="9 12" id="KW-0472">Membrane</keyword>
<dbReference type="PRINTS" id="PR01092">
    <property type="entry name" value="SULFNYLUREAR"/>
</dbReference>
<dbReference type="InterPro" id="IPR050173">
    <property type="entry name" value="ABC_transporter_C-like"/>
</dbReference>
<feature type="transmembrane region" description="Helical" evidence="12">
    <location>
        <begin position="1281"/>
        <end position="1300"/>
    </location>
</feature>
<feature type="domain" description="ABC transporter" evidence="13">
    <location>
        <begin position="1347"/>
        <end position="1581"/>
    </location>
</feature>
<dbReference type="RefSeq" id="XP_006811209.1">
    <property type="nucleotide sequence ID" value="XM_006811146.1"/>
</dbReference>
<feature type="transmembrane region" description="Helical" evidence="12">
    <location>
        <begin position="455"/>
        <end position="476"/>
    </location>
</feature>
<dbReference type="CDD" id="cd18602">
    <property type="entry name" value="ABC_6TM_SUR1_D2_like"/>
    <property type="match status" value="1"/>
</dbReference>
<feature type="transmembrane region" description="Helical" evidence="12">
    <location>
        <begin position="1253"/>
        <end position="1275"/>
    </location>
</feature>
<comment type="similarity">
    <text evidence="2">Belongs to the ABC transporter superfamily. ABCC family. Conjugate transporter (TC 3.A.1.208) subfamily.</text>
</comment>
<dbReference type="Gene3D" id="3.40.50.300">
    <property type="entry name" value="P-loop containing nucleotide triphosphate hydrolases"/>
    <property type="match status" value="2"/>
</dbReference>
<evidence type="ECO:0000313" key="16">
    <source>
        <dbReference type="RefSeq" id="XP_006811209.1"/>
    </source>
</evidence>